<dbReference type="Proteomes" id="UP001292094">
    <property type="component" value="Unassembled WGS sequence"/>
</dbReference>
<evidence type="ECO:0000256" key="1">
    <source>
        <dbReference type="SAM" id="Phobius"/>
    </source>
</evidence>
<organism evidence="2 3">
    <name type="scientific">Petrolisthes manimaculis</name>
    <dbReference type="NCBI Taxonomy" id="1843537"/>
    <lineage>
        <taxon>Eukaryota</taxon>
        <taxon>Metazoa</taxon>
        <taxon>Ecdysozoa</taxon>
        <taxon>Arthropoda</taxon>
        <taxon>Crustacea</taxon>
        <taxon>Multicrustacea</taxon>
        <taxon>Malacostraca</taxon>
        <taxon>Eumalacostraca</taxon>
        <taxon>Eucarida</taxon>
        <taxon>Decapoda</taxon>
        <taxon>Pleocyemata</taxon>
        <taxon>Anomura</taxon>
        <taxon>Galatheoidea</taxon>
        <taxon>Porcellanidae</taxon>
        <taxon>Petrolisthes</taxon>
    </lineage>
</organism>
<comment type="caution">
    <text evidence="2">The sequence shown here is derived from an EMBL/GenBank/DDBJ whole genome shotgun (WGS) entry which is preliminary data.</text>
</comment>
<protein>
    <submittedName>
        <fullName evidence="2">Uncharacterized protein</fullName>
    </submittedName>
</protein>
<evidence type="ECO:0000313" key="2">
    <source>
        <dbReference type="EMBL" id="KAK4293869.1"/>
    </source>
</evidence>
<feature type="transmembrane region" description="Helical" evidence="1">
    <location>
        <begin position="38"/>
        <end position="60"/>
    </location>
</feature>
<keyword evidence="3" id="KW-1185">Reference proteome</keyword>
<dbReference type="EMBL" id="JAWZYT010004434">
    <property type="protein sequence ID" value="KAK4293869.1"/>
    <property type="molecule type" value="Genomic_DNA"/>
</dbReference>
<sequence length="70" mass="7100">MVVVAVGIVVGLVFAVGIVVVAVGIVVGIVVEARDQMFIEVVGLLVGAVRMVVVVVGMVVEMKGLIAAKL</sequence>
<accession>A0AAE1TSL8</accession>
<reference evidence="2" key="1">
    <citation type="submission" date="2023-11" db="EMBL/GenBank/DDBJ databases">
        <title>Genome assemblies of two species of porcelain crab, Petrolisthes cinctipes and Petrolisthes manimaculis (Anomura: Porcellanidae).</title>
        <authorList>
            <person name="Angst P."/>
        </authorList>
    </citation>
    <scope>NUCLEOTIDE SEQUENCE</scope>
    <source>
        <strain evidence="2">PB745_02</strain>
        <tissue evidence="2">Gill</tissue>
    </source>
</reference>
<gene>
    <name evidence="2" type="ORF">Pmani_033466</name>
</gene>
<keyword evidence="1" id="KW-0472">Membrane</keyword>
<keyword evidence="1" id="KW-1133">Transmembrane helix</keyword>
<name>A0AAE1TSL8_9EUCA</name>
<dbReference type="AlphaFoldDB" id="A0AAE1TSL8"/>
<feature type="transmembrane region" description="Helical" evidence="1">
    <location>
        <begin position="6"/>
        <end position="31"/>
    </location>
</feature>
<proteinExistence type="predicted"/>
<evidence type="ECO:0000313" key="3">
    <source>
        <dbReference type="Proteomes" id="UP001292094"/>
    </source>
</evidence>
<keyword evidence="1" id="KW-0812">Transmembrane</keyword>